<evidence type="ECO:0000259" key="7">
    <source>
        <dbReference type="Pfam" id="PF04542"/>
    </source>
</evidence>
<evidence type="ECO:0000256" key="6">
    <source>
        <dbReference type="RuleBase" id="RU000716"/>
    </source>
</evidence>
<dbReference type="PANTHER" id="PTHR43133">
    <property type="entry name" value="RNA POLYMERASE ECF-TYPE SIGMA FACTO"/>
    <property type="match status" value="1"/>
</dbReference>
<dbReference type="InterPro" id="IPR013324">
    <property type="entry name" value="RNA_pol_sigma_r3/r4-like"/>
</dbReference>
<dbReference type="InterPro" id="IPR013249">
    <property type="entry name" value="RNA_pol_sigma70_r4_t2"/>
</dbReference>
<dbReference type="RefSeq" id="WP_200748442.1">
    <property type="nucleotide sequence ID" value="NZ_JAEOAH010000006.1"/>
</dbReference>
<evidence type="ECO:0000256" key="5">
    <source>
        <dbReference type="ARBA" id="ARBA00023163"/>
    </source>
</evidence>
<sequence length="165" mass="19705">MTKEEKYKLVEAFILENQQSYYRLAFSYVKNKEDALDIIQESIMKALKSIDYIEQTEYIKTWFYRIMINTSIDYINRNKRTIVAPDDILDFHLPNQENKLHDLDLYDAIDHLPIPYKTIIILRFFEDMKIDDIAVTLGENSNTIKTRLYTALRKLRIELKKDVDA</sequence>
<dbReference type="InterPro" id="IPR013325">
    <property type="entry name" value="RNA_pol_sigma_r2"/>
</dbReference>
<dbReference type="Pfam" id="PF04542">
    <property type="entry name" value="Sigma70_r2"/>
    <property type="match status" value="1"/>
</dbReference>
<keyword evidence="4 6" id="KW-0238">DNA-binding</keyword>
<feature type="domain" description="RNA polymerase sigma-70 region 2" evidence="7">
    <location>
        <begin position="14"/>
        <end position="81"/>
    </location>
</feature>
<evidence type="ECO:0000256" key="1">
    <source>
        <dbReference type="ARBA" id="ARBA00010641"/>
    </source>
</evidence>
<keyword evidence="10" id="KW-1185">Reference proteome</keyword>
<accession>A0ABS1H5A7</accession>
<feature type="domain" description="RNA polymerase sigma factor 70 region 4 type 2" evidence="8">
    <location>
        <begin position="104"/>
        <end position="155"/>
    </location>
</feature>
<dbReference type="InterPro" id="IPR039425">
    <property type="entry name" value="RNA_pol_sigma-70-like"/>
</dbReference>
<dbReference type="Proteomes" id="UP000618943">
    <property type="component" value="Unassembled WGS sequence"/>
</dbReference>
<proteinExistence type="inferred from homology"/>
<dbReference type="CDD" id="cd06171">
    <property type="entry name" value="Sigma70_r4"/>
    <property type="match status" value="1"/>
</dbReference>
<evidence type="ECO:0000256" key="2">
    <source>
        <dbReference type="ARBA" id="ARBA00023015"/>
    </source>
</evidence>
<protein>
    <recommendedName>
        <fullName evidence="6">RNA polymerase sigma factor</fullName>
    </recommendedName>
</protein>
<evidence type="ECO:0000313" key="10">
    <source>
        <dbReference type="Proteomes" id="UP000618943"/>
    </source>
</evidence>
<dbReference type="InterPro" id="IPR036388">
    <property type="entry name" value="WH-like_DNA-bd_sf"/>
</dbReference>
<dbReference type="SUPFAM" id="SSF88946">
    <property type="entry name" value="Sigma2 domain of RNA polymerase sigma factors"/>
    <property type="match status" value="1"/>
</dbReference>
<comment type="caution">
    <text evidence="9">The sequence shown here is derived from an EMBL/GenBank/DDBJ whole genome shotgun (WGS) entry which is preliminary data.</text>
</comment>
<name>A0ABS1H5A7_9BACL</name>
<dbReference type="Pfam" id="PF08281">
    <property type="entry name" value="Sigma70_r4_2"/>
    <property type="match status" value="1"/>
</dbReference>
<dbReference type="InterPro" id="IPR007627">
    <property type="entry name" value="RNA_pol_sigma70_r2"/>
</dbReference>
<comment type="similarity">
    <text evidence="1 6">Belongs to the sigma-70 factor family. ECF subfamily.</text>
</comment>
<evidence type="ECO:0000256" key="4">
    <source>
        <dbReference type="ARBA" id="ARBA00023125"/>
    </source>
</evidence>
<organism evidence="9 10">
    <name type="scientific">Viridibacillus soli</name>
    <dbReference type="NCBI Taxonomy" id="2798301"/>
    <lineage>
        <taxon>Bacteria</taxon>
        <taxon>Bacillati</taxon>
        <taxon>Bacillota</taxon>
        <taxon>Bacilli</taxon>
        <taxon>Bacillales</taxon>
        <taxon>Caryophanaceae</taxon>
        <taxon>Viridibacillus</taxon>
    </lineage>
</organism>
<gene>
    <name evidence="9" type="ORF">JFL43_07000</name>
</gene>
<dbReference type="EMBL" id="JAEOAH010000006">
    <property type="protein sequence ID" value="MBK3494605.1"/>
    <property type="molecule type" value="Genomic_DNA"/>
</dbReference>
<evidence type="ECO:0000313" key="9">
    <source>
        <dbReference type="EMBL" id="MBK3494605.1"/>
    </source>
</evidence>
<dbReference type="PROSITE" id="PS01063">
    <property type="entry name" value="SIGMA70_ECF"/>
    <property type="match status" value="1"/>
</dbReference>
<dbReference type="SUPFAM" id="SSF88659">
    <property type="entry name" value="Sigma3 and sigma4 domains of RNA polymerase sigma factors"/>
    <property type="match status" value="1"/>
</dbReference>
<keyword evidence="2 6" id="KW-0805">Transcription regulation</keyword>
<dbReference type="Gene3D" id="1.10.1740.10">
    <property type="match status" value="1"/>
</dbReference>
<evidence type="ECO:0000256" key="3">
    <source>
        <dbReference type="ARBA" id="ARBA00023082"/>
    </source>
</evidence>
<dbReference type="InterPro" id="IPR000838">
    <property type="entry name" value="RNA_pol_sigma70_ECF_CS"/>
</dbReference>
<dbReference type="NCBIfam" id="TIGR02937">
    <property type="entry name" value="sigma70-ECF"/>
    <property type="match status" value="1"/>
</dbReference>
<reference evidence="9 10" key="1">
    <citation type="submission" date="2020-12" db="EMBL/GenBank/DDBJ databases">
        <title>YIM B01967 draft genome.</title>
        <authorList>
            <person name="Yan X."/>
        </authorList>
    </citation>
    <scope>NUCLEOTIDE SEQUENCE [LARGE SCALE GENOMIC DNA]</scope>
    <source>
        <strain evidence="9 10">YIM B01967</strain>
    </source>
</reference>
<keyword evidence="3 6" id="KW-0731">Sigma factor</keyword>
<evidence type="ECO:0000259" key="8">
    <source>
        <dbReference type="Pfam" id="PF08281"/>
    </source>
</evidence>
<keyword evidence="5 6" id="KW-0804">Transcription</keyword>
<dbReference type="PANTHER" id="PTHR43133:SF60">
    <property type="entry name" value="RNA POLYMERASE SIGMA FACTOR SIGV"/>
    <property type="match status" value="1"/>
</dbReference>
<dbReference type="InterPro" id="IPR014284">
    <property type="entry name" value="RNA_pol_sigma-70_dom"/>
</dbReference>
<dbReference type="Gene3D" id="1.10.10.10">
    <property type="entry name" value="Winged helix-like DNA-binding domain superfamily/Winged helix DNA-binding domain"/>
    <property type="match status" value="1"/>
</dbReference>